<organism evidence="2 3">
    <name type="scientific">Micromonospora citrea</name>
    <dbReference type="NCBI Taxonomy" id="47855"/>
    <lineage>
        <taxon>Bacteria</taxon>
        <taxon>Bacillati</taxon>
        <taxon>Actinomycetota</taxon>
        <taxon>Actinomycetes</taxon>
        <taxon>Micromonosporales</taxon>
        <taxon>Micromonosporaceae</taxon>
        <taxon>Micromonospora</taxon>
    </lineage>
</organism>
<feature type="domain" description="VOC" evidence="1">
    <location>
        <begin position="8"/>
        <end position="114"/>
    </location>
</feature>
<keyword evidence="3" id="KW-1185">Reference proteome</keyword>
<dbReference type="EMBL" id="FMHZ01000002">
    <property type="protein sequence ID" value="SCL68137.1"/>
    <property type="molecule type" value="Genomic_DNA"/>
</dbReference>
<evidence type="ECO:0000313" key="2">
    <source>
        <dbReference type="EMBL" id="SCL68137.1"/>
    </source>
</evidence>
<dbReference type="Pfam" id="PF00903">
    <property type="entry name" value="Glyoxalase"/>
    <property type="match status" value="1"/>
</dbReference>
<protein>
    <recommendedName>
        <fullName evidence="1">VOC domain-containing protein</fullName>
    </recommendedName>
</protein>
<evidence type="ECO:0000313" key="3">
    <source>
        <dbReference type="Proteomes" id="UP000199001"/>
    </source>
</evidence>
<name>A0A1C6VPJ5_9ACTN</name>
<dbReference type="InterPro" id="IPR029068">
    <property type="entry name" value="Glyas_Bleomycin-R_OHBP_Dase"/>
</dbReference>
<dbReference type="InterPro" id="IPR004360">
    <property type="entry name" value="Glyas_Fos-R_dOase_dom"/>
</dbReference>
<dbReference type="RefSeq" id="WP_091104245.1">
    <property type="nucleotide sequence ID" value="NZ_FMHZ01000002.1"/>
</dbReference>
<dbReference type="PROSITE" id="PS51819">
    <property type="entry name" value="VOC"/>
    <property type="match status" value="1"/>
</dbReference>
<proteinExistence type="predicted"/>
<dbReference type="SUPFAM" id="SSF54593">
    <property type="entry name" value="Glyoxalase/Bleomycin resistance protein/Dihydroxybiphenyl dioxygenase"/>
    <property type="match status" value="1"/>
</dbReference>
<reference evidence="3" key="1">
    <citation type="submission" date="2016-06" db="EMBL/GenBank/DDBJ databases">
        <authorList>
            <person name="Varghese N."/>
            <person name="Submissions Spin"/>
        </authorList>
    </citation>
    <scope>NUCLEOTIDE SEQUENCE [LARGE SCALE GENOMIC DNA]</scope>
    <source>
        <strain evidence="3">DSM 43903</strain>
    </source>
</reference>
<dbReference type="PANTHER" id="PTHR33993">
    <property type="entry name" value="GLYOXALASE-RELATED"/>
    <property type="match status" value="1"/>
</dbReference>
<evidence type="ECO:0000259" key="1">
    <source>
        <dbReference type="PROSITE" id="PS51819"/>
    </source>
</evidence>
<accession>A0A1C6VPJ5</accession>
<dbReference type="Gene3D" id="3.10.180.10">
    <property type="entry name" value="2,3-Dihydroxybiphenyl 1,2-Dioxygenase, domain 1"/>
    <property type="match status" value="1"/>
</dbReference>
<gene>
    <name evidence="2" type="ORF">GA0070606_4719</name>
</gene>
<dbReference type="CDD" id="cd07247">
    <property type="entry name" value="SgaA_N_like"/>
    <property type="match status" value="1"/>
</dbReference>
<dbReference type="AlphaFoldDB" id="A0A1C6VPJ5"/>
<dbReference type="InterPro" id="IPR037523">
    <property type="entry name" value="VOC_core"/>
</dbReference>
<dbReference type="Proteomes" id="UP000199001">
    <property type="component" value="Unassembled WGS sequence"/>
</dbReference>
<dbReference type="InterPro" id="IPR052164">
    <property type="entry name" value="Anthracycline_SecMetBiosynth"/>
</dbReference>
<sequence length="120" mass="13388">MTEIPSNMVTWFQLPADDVERAWSFYKEAFGWSRDAAYANVAQPGAINGEIAQRTEELHHPRLVIRVDDLDEALRKITEAGGRTIVHRTEIPAIAMVFATFMDTEGNSVNIVSDLRKAAG</sequence>
<dbReference type="OrthoDB" id="9793039at2"/>